<dbReference type="InterPro" id="IPR042258">
    <property type="entry name" value="DGOK_N"/>
</dbReference>
<accession>A0A3P8KKH1</accession>
<dbReference type="Proteomes" id="UP000274346">
    <property type="component" value="Chromosome"/>
</dbReference>
<dbReference type="InterPro" id="IPR007729">
    <property type="entry name" value="DGOK"/>
</dbReference>
<dbReference type="AlphaFoldDB" id="A0A3P8KKH1"/>
<dbReference type="EMBL" id="LR131271">
    <property type="protein sequence ID" value="VDR29965.1"/>
    <property type="molecule type" value="Genomic_DNA"/>
</dbReference>
<reference evidence="1 2" key="1">
    <citation type="submission" date="2018-12" db="EMBL/GenBank/DDBJ databases">
        <authorList>
            <consortium name="Pathogen Informatics"/>
        </authorList>
    </citation>
    <scope>NUCLEOTIDE SEQUENCE [LARGE SCALE GENOMIC DNA]</scope>
    <source>
        <strain evidence="1 2">NCTC13098</strain>
    </source>
</reference>
<dbReference type="Gene3D" id="3.30.420.300">
    <property type="entry name" value="2-keto-3-deoxy-galactonokinase, substrate binding domain"/>
    <property type="match status" value="1"/>
</dbReference>
<evidence type="ECO:0000313" key="1">
    <source>
        <dbReference type="EMBL" id="VDR29965.1"/>
    </source>
</evidence>
<dbReference type="Pfam" id="PF05035">
    <property type="entry name" value="DGOK"/>
    <property type="match status" value="1"/>
</dbReference>
<protein>
    <submittedName>
        <fullName evidence="1">2-keto-3-deoxy-galactonokinase</fullName>
    </submittedName>
</protein>
<proteinExistence type="predicted"/>
<dbReference type="KEGG" id="rtg:NCTC13098_06394"/>
<keyword evidence="1" id="KW-0808">Transferase</keyword>
<name>A0A3P8KKH1_RAOTE</name>
<evidence type="ECO:0000313" key="2">
    <source>
        <dbReference type="Proteomes" id="UP000274346"/>
    </source>
</evidence>
<dbReference type="InterPro" id="IPR042257">
    <property type="entry name" value="DGOK_C"/>
</dbReference>
<gene>
    <name evidence="1" type="ORF">NCTC13098_06394</name>
</gene>
<keyword evidence="1" id="KW-0418">Kinase</keyword>
<dbReference type="Gene3D" id="3.30.420.310">
    <property type="entry name" value="2-keto-3-deoxy-galactonokinase, C-terminal domain"/>
    <property type="match status" value="1"/>
</dbReference>
<organism evidence="1 2">
    <name type="scientific">Raoultella terrigena</name>
    <name type="common">Klebsiella terrigena</name>
    <dbReference type="NCBI Taxonomy" id="577"/>
    <lineage>
        <taxon>Bacteria</taxon>
        <taxon>Pseudomonadati</taxon>
        <taxon>Pseudomonadota</taxon>
        <taxon>Gammaproteobacteria</taxon>
        <taxon>Enterobacterales</taxon>
        <taxon>Enterobacteriaceae</taxon>
        <taxon>Klebsiella/Raoultella group</taxon>
        <taxon>Raoultella</taxon>
    </lineage>
</organism>
<sequence>MQDYIAVDWGSTQLRGWLIRDGKCVATKQLPLGISRLNGEAPAEIFRQHLAPWRGERALPVLMAGMVGSDAGWCPVPYLACPAAIDAPGRRLFSVAENVWIVPGLKVELAGEYGVMRGEETQLLGAGQIAPADCYIMPGTHSKWVRVERGVVQHFSTAMTGELHHLLLSQSLIGRQLPEQRPDDAAFEQGLEKGMASPLAGELFTARATRLLGALAPASVSDYLSGLLIGAEVAAFGDRYRSAAVTLVGDPALTARYQRAMSAQGRVAQSCSGDEAFLSGMARIMDERS</sequence>
<dbReference type="GO" id="GO:0008671">
    <property type="term" value="F:2-dehydro-3-deoxygalactonokinase activity"/>
    <property type="evidence" value="ECO:0007669"/>
    <property type="project" value="InterPro"/>
</dbReference>
<dbReference type="GO" id="GO:0034194">
    <property type="term" value="P:D-galactonate catabolic process"/>
    <property type="evidence" value="ECO:0007669"/>
    <property type="project" value="InterPro"/>
</dbReference>